<evidence type="ECO:0000313" key="3">
    <source>
        <dbReference type="Proteomes" id="UP000006697"/>
    </source>
</evidence>
<keyword evidence="1" id="KW-0472">Membrane</keyword>
<accession>A4G9G8</accession>
<name>A4G9G8_HERAR</name>
<reference evidence="2 3" key="1">
    <citation type="journal article" date="2007" name="PLoS Genet.">
        <title>A tale of two oxidation states: bacterial colonization of arsenic-rich environments.</title>
        <authorList>
            <person name="Muller D."/>
            <person name="Medigue C."/>
            <person name="Koechler S."/>
            <person name="Barbe V."/>
            <person name="Barakat M."/>
            <person name="Talla E."/>
            <person name="Bonnefoy V."/>
            <person name="Krin E."/>
            <person name="Arsene-Ploetze F."/>
            <person name="Carapito C."/>
            <person name="Chandler M."/>
            <person name="Cournoyer B."/>
            <person name="Cruveiller S."/>
            <person name="Dossat C."/>
            <person name="Duval S."/>
            <person name="Heymann M."/>
            <person name="Leize E."/>
            <person name="Lieutaud A."/>
            <person name="Lievremont D."/>
            <person name="Makita Y."/>
            <person name="Mangenot S."/>
            <person name="Nitschke W."/>
            <person name="Ortet P."/>
            <person name="Perdrial N."/>
            <person name="Schoepp B."/>
            <person name="Siguier N."/>
            <person name="Simeonova D.D."/>
            <person name="Rouy Z."/>
            <person name="Segurens B."/>
            <person name="Turlin E."/>
            <person name="Vallenet D."/>
            <person name="Van Dorsselaer A."/>
            <person name="Weiss S."/>
            <person name="Weissenbach J."/>
            <person name="Lett M.C."/>
            <person name="Danchin A."/>
            <person name="Bertin P.N."/>
        </authorList>
    </citation>
    <scope>NUCLEOTIDE SEQUENCE [LARGE SCALE GENOMIC DNA]</scope>
    <source>
        <strain evidence="3">ULPAs1</strain>
    </source>
</reference>
<sequence length="98" mass="11152">MARRKDSIERRQRRFLLPFFQFAAPALVFMIALPMIEDAICKLLHSQAPATICAPMVPSFAWYAISAAIVVGVGLSGWRFYRDHICGDAYMDDDYDAY</sequence>
<feature type="transmembrane region" description="Helical" evidence="1">
    <location>
        <begin position="15"/>
        <end position="36"/>
    </location>
</feature>
<organism evidence="2 3">
    <name type="scientific">Herminiimonas arsenicoxydans</name>
    <dbReference type="NCBI Taxonomy" id="204773"/>
    <lineage>
        <taxon>Bacteria</taxon>
        <taxon>Pseudomonadati</taxon>
        <taxon>Pseudomonadota</taxon>
        <taxon>Betaproteobacteria</taxon>
        <taxon>Burkholderiales</taxon>
        <taxon>Oxalobacteraceae</taxon>
        <taxon>Herminiimonas</taxon>
    </lineage>
</organism>
<evidence type="ECO:0000256" key="1">
    <source>
        <dbReference type="SAM" id="Phobius"/>
    </source>
</evidence>
<protein>
    <recommendedName>
        <fullName evidence="4">Transmembrane protein</fullName>
    </recommendedName>
</protein>
<dbReference type="Proteomes" id="UP000006697">
    <property type="component" value="Chromosome"/>
</dbReference>
<gene>
    <name evidence="2" type="ordered locus">HEAR3046</name>
</gene>
<evidence type="ECO:0008006" key="4">
    <source>
        <dbReference type="Google" id="ProtNLM"/>
    </source>
</evidence>
<feature type="transmembrane region" description="Helical" evidence="1">
    <location>
        <begin position="60"/>
        <end position="81"/>
    </location>
</feature>
<dbReference type="EMBL" id="CU207211">
    <property type="protein sequence ID" value="CAL63155.1"/>
    <property type="molecule type" value="Genomic_DNA"/>
</dbReference>
<keyword evidence="1" id="KW-1133">Transmembrane helix</keyword>
<evidence type="ECO:0000313" key="2">
    <source>
        <dbReference type="EMBL" id="CAL63155.1"/>
    </source>
</evidence>
<dbReference type="HOGENOM" id="CLU_2329899_0_0_4"/>
<keyword evidence="3" id="KW-1185">Reference proteome</keyword>
<proteinExistence type="predicted"/>
<dbReference type="AlphaFoldDB" id="A4G9G8"/>
<keyword evidence="1" id="KW-0812">Transmembrane</keyword>
<dbReference type="KEGG" id="har:HEAR3046"/>